<keyword evidence="7" id="KW-1185">Reference proteome</keyword>
<dbReference type="RefSeq" id="WP_110834239.1">
    <property type="nucleotide sequence ID" value="NZ_QKLU01000009.1"/>
</dbReference>
<evidence type="ECO:0008006" key="8">
    <source>
        <dbReference type="Google" id="ProtNLM"/>
    </source>
</evidence>
<evidence type="ECO:0000313" key="7">
    <source>
        <dbReference type="Proteomes" id="UP000248198"/>
    </source>
</evidence>
<name>A0A318UAM7_9SPHI</name>
<dbReference type="EMBL" id="QKLU01000009">
    <property type="protein sequence ID" value="PYF70062.1"/>
    <property type="molecule type" value="Genomic_DNA"/>
</dbReference>
<keyword evidence="2 5" id="KW-0812">Transmembrane</keyword>
<dbReference type="InterPro" id="IPR019109">
    <property type="entry name" value="MamF_MmsF"/>
</dbReference>
<feature type="transmembrane region" description="Helical" evidence="5">
    <location>
        <begin position="36"/>
        <end position="56"/>
    </location>
</feature>
<gene>
    <name evidence="6" type="ORF">B0O44_109154</name>
</gene>
<keyword evidence="4 5" id="KW-0472">Membrane</keyword>
<evidence type="ECO:0000256" key="2">
    <source>
        <dbReference type="ARBA" id="ARBA00022692"/>
    </source>
</evidence>
<evidence type="ECO:0000256" key="4">
    <source>
        <dbReference type="ARBA" id="ARBA00023136"/>
    </source>
</evidence>
<keyword evidence="3 5" id="KW-1133">Transmembrane helix</keyword>
<accession>A0A318UAM7</accession>
<sequence>MNNKTLSIVSYVTLIGWLIAYFSGKEKADDLLKYHLKQALGLAIVSIIFSVALQVIASVVPALSFLGVFGLVILVFWILGMINAANGALKPVPILGKAFEHKFSFLD</sequence>
<reference evidence="6 7" key="1">
    <citation type="submission" date="2018-06" db="EMBL/GenBank/DDBJ databases">
        <title>Genomic Encyclopedia of Archaeal and Bacterial Type Strains, Phase II (KMG-II): from individual species to whole genera.</title>
        <authorList>
            <person name="Goeker M."/>
        </authorList>
    </citation>
    <scope>NUCLEOTIDE SEQUENCE [LARGE SCALE GENOMIC DNA]</scope>
    <source>
        <strain evidence="6 7">DSM 27372</strain>
    </source>
</reference>
<proteinExistence type="predicted"/>
<evidence type="ECO:0000313" key="6">
    <source>
        <dbReference type="EMBL" id="PYF70062.1"/>
    </source>
</evidence>
<comment type="caution">
    <text evidence="6">The sequence shown here is derived from an EMBL/GenBank/DDBJ whole genome shotgun (WGS) entry which is preliminary data.</text>
</comment>
<dbReference type="Proteomes" id="UP000248198">
    <property type="component" value="Unassembled WGS sequence"/>
</dbReference>
<comment type="subcellular location">
    <subcellularLocation>
        <location evidence="1">Membrane</location>
        <topology evidence="1">Multi-pass membrane protein</topology>
    </subcellularLocation>
</comment>
<dbReference type="Pfam" id="PF09685">
    <property type="entry name" value="MamF_MmsF"/>
    <property type="match status" value="1"/>
</dbReference>
<protein>
    <recommendedName>
        <fullName evidence="8">Import component protein</fullName>
    </recommendedName>
</protein>
<evidence type="ECO:0000256" key="3">
    <source>
        <dbReference type="ARBA" id="ARBA00022989"/>
    </source>
</evidence>
<dbReference type="AlphaFoldDB" id="A0A318UAM7"/>
<organism evidence="6 7">
    <name type="scientific">Pedobacter nutrimenti</name>
    <dbReference type="NCBI Taxonomy" id="1241337"/>
    <lineage>
        <taxon>Bacteria</taxon>
        <taxon>Pseudomonadati</taxon>
        <taxon>Bacteroidota</taxon>
        <taxon>Sphingobacteriia</taxon>
        <taxon>Sphingobacteriales</taxon>
        <taxon>Sphingobacteriaceae</taxon>
        <taxon>Pedobacter</taxon>
    </lineage>
</organism>
<evidence type="ECO:0000256" key="1">
    <source>
        <dbReference type="ARBA" id="ARBA00004141"/>
    </source>
</evidence>
<feature type="transmembrane region" description="Helical" evidence="5">
    <location>
        <begin position="6"/>
        <end position="24"/>
    </location>
</feature>
<evidence type="ECO:0000256" key="5">
    <source>
        <dbReference type="SAM" id="Phobius"/>
    </source>
</evidence>
<dbReference type="OrthoDB" id="6400719at2"/>
<feature type="transmembrane region" description="Helical" evidence="5">
    <location>
        <begin position="62"/>
        <end position="82"/>
    </location>
</feature>